<accession>A0A914PRS6</accession>
<comment type="similarity">
    <text evidence="1 2">Belongs to the DSS1/SEM1 family.</text>
</comment>
<name>A0A914PRS6_9BILA</name>
<dbReference type="GO" id="GO:0000724">
    <property type="term" value="P:double-strand break repair via homologous recombination"/>
    <property type="evidence" value="ECO:0007669"/>
    <property type="project" value="TreeGrafter"/>
</dbReference>
<keyword evidence="2" id="KW-0647">Proteasome</keyword>
<evidence type="ECO:0000256" key="2">
    <source>
        <dbReference type="RuleBase" id="RU369057"/>
    </source>
</evidence>
<keyword evidence="2" id="KW-0539">Nucleus</keyword>
<evidence type="ECO:0000256" key="1">
    <source>
        <dbReference type="ARBA" id="ARBA00034491"/>
    </source>
</evidence>
<feature type="region of interest" description="Disordered" evidence="3">
    <location>
        <begin position="1"/>
        <end position="40"/>
    </location>
</feature>
<evidence type="ECO:0000313" key="5">
    <source>
        <dbReference type="WBParaSite" id="PDA_v2.g21323.t1"/>
    </source>
</evidence>
<evidence type="ECO:0000313" key="4">
    <source>
        <dbReference type="Proteomes" id="UP000887578"/>
    </source>
</evidence>
<dbReference type="PANTHER" id="PTHR16771:SF0">
    <property type="entry name" value="26S PROTEASOME COMPLEX SUBUNIT SEM1"/>
    <property type="match status" value="1"/>
</dbReference>
<organism evidence="4 5">
    <name type="scientific">Panagrolaimus davidi</name>
    <dbReference type="NCBI Taxonomy" id="227884"/>
    <lineage>
        <taxon>Eukaryota</taxon>
        <taxon>Metazoa</taxon>
        <taxon>Ecdysozoa</taxon>
        <taxon>Nematoda</taxon>
        <taxon>Chromadorea</taxon>
        <taxon>Rhabditida</taxon>
        <taxon>Tylenchina</taxon>
        <taxon>Panagrolaimomorpha</taxon>
        <taxon>Panagrolaimoidea</taxon>
        <taxon>Panagrolaimidae</taxon>
        <taxon>Panagrolaimus</taxon>
    </lineage>
</organism>
<evidence type="ECO:0000256" key="3">
    <source>
        <dbReference type="SAM" id="MobiDB-lite"/>
    </source>
</evidence>
<dbReference type="GO" id="GO:0043248">
    <property type="term" value="P:proteasome assembly"/>
    <property type="evidence" value="ECO:0007669"/>
    <property type="project" value="UniProtKB-UniRule"/>
</dbReference>
<dbReference type="GO" id="GO:0005634">
    <property type="term" value="C:nucleus"/>
    <property type="evidence" value="ECO:0007669"/>
    <property type="project" value="UniProtKB-SubCell"/>
</dbReference>
<dbReference type="InterPro" id="IPR007834">
    <property type="entry name" value="DSS1_SEM1"/>
</dbReference>
<comment type="subcellular location">
    <subcellularLocation>
        <location evidence="2">Nucleus</location>
    </subcellularLocation>
</comment>
<evidence type="ECO:0000313" key="6">
    <source>
        <dbReference type="WBParaSite" id="PDA_v2.g31630.t1"/>
    </source>
</evidence>
<keyword evidence="4" id="KW-1185">Reference proteome</keyword>
<comment type="function">
    <text evidence="2">Component of the 26S proteasome, a multiprotein complex involved in the ATP-dependent degradation of ubiquitinated proteins.</text>
</comment>
<proteinExistence type="inferred from homology"/>
<dbReference type="Pfam" id="PF05160">
    <property type="entry name" value="DSS1_SEM1"/>
    <property type="match status" value="1"/>
</dbReference>
<dbReference type="GO" id="GO:0006406">
    <property type="term" value="P:mRNA export from nucleus"/>
    <property type="evidence" value="ECO:0007669"/>
    <property type="project" value="UniProtKB-UniRule"/>
</dbReference>
<dbReference type="AlphaFoldDB" id="A0A914PRS6"/>
<dbReference type="SMART" id="SM01385">
    <property type="entry name" value="DSS1_SEM1"/>
    <property type="match status" value="1"/>
</dbReference>
<reference evidence="5 6" key="1">
    <citation type="submission" date="2022-11" db="UniProtKB">
        <authorList>
            <consortium name="WormBaseParasite"/>
        </authorList>
    </citation>
    <scope>IDENTIFICATION</scope>
</reference>
<sequence length="73" mass="8556">MAEEKPKENNNNNANANKFEEDEFEEFPAEPVVANEDEKDTIWYDNWEDETQGEDFSVELRAELKKLGYKAVI</sequence>
<dbReference type="WBParaSite" id="PDA_v2.g21323.t1">
    <property type="protein sequence ID" value="PDA_v2.g21323.t1"/>
    <property type="gene ID" value="PDA_v2.g21323"/>
</dbReference>
<dbReference type="GO" id="GO:0008541">
    <property type="term" value="C:proteasome regulatory particle, lid subcomplex"/>
    <property type="evidence" value="ECO:0007669"/>
    <property type="project" value="UniProtKB-UniRule"/>
</dbReference>
<protein>
    <recommendedName>
        <fullName evidence="2">26S proteasome complex subunit dss-1</fullName>
    </recommendedName>
</protein>
<dbReference type="PANTHER" id="PTHR16771">
    <property type="entry name" value="26 PROTEASOME COMPLEX SUBUNIT DSS1"/>
    <property type="match status" value="1"/>
</dbReference>
<dbReference type="Proteomes" id="UP000887578">
    <property type="component" value="Unplaced"/>
</dbReference>
<dbReference type="WBParaSite" id="PDA_v2.g31630.t1">
    <property type="protein sequence ID" value="PDA_v2.g31630.t1"/>
    <property type="gene ID" value="PDA_v2.g31630"/>
</dbReference>